<dbReference type="OrthoDB" id="6425431at2759"/>
<dbReference type="AlphaFoldDB" id="A0A4Y2AVA5"/>
<proteinExistence type="predicted"/>
<accession>A0A4Y2AVA5</accession>
<sequence>MQYLLQAVVPKTKAARVVESFPATAENYPKAIAQLKERFGRDDLLVQIYVRDCSAPYCHHLTVMFIIQYPPPDIGISFCLVVRIFGSGPKGPRFYSASKVVTRGQRTCNSNFQSHY</sequence>
<dbReference type="Proteomes" id="UP000499080">
    <property type="component" value="Unassembled WGS sequence"/>
</dbReference>
<reference evidence="1 2" key="1">
    <citation type="journal article" date="2019" name="Sci. Rep.">
        <title>Orb-weaving spider Araneus ventricosus genome elucidates the spidroin gene catalogue.</title>
        <authorList>
            <person name="Kono N."/>
            <person name="Nakamura H."/>
            <person name="Ohtoshi R."/>
            <person name="Moran D.A.P."/>
            <person name="Shinohara A."/>
            <person name="Yoshida Y."/>
            <person name="Fujiwara M."/>
            <person name="Mori M."/>
            <person name="Tomita M."/>
            <person name="Arakawa K."/>
        </authorList>
    </citation>
    <scope>NUCLEOTIDE SEQUENCE [LARGE SCALE GENOMIC DNA]</scope>
</reference>
<dbReference type="EMBL" id="BGPR01000034">
    <property type="protein sequence ID" value="GBL83668.1"/>
    <property type="molecule type" value="Genomic_DNA"/>
</dbReference>
<gene>
    <name evidence="1" type="ORF">AVEN_132598_1</name>
</gene>
<comment type="caution">
    <text evidence="1">The sequence shown here is derived from an EMBL/GenBank/DDBJ whole genome shotgun (WGS) entry which is preliminary data.</text>
</comment>
<evidence type="ECO:0000313" key="2">
    <source>
        <dbReference type="Proteomes" id="UP000499080"/>
    </source>
</evidence>
<name>A0A4Y2AVA5_ARAVE</name>
<keyword evidence="2" id="KW-1185">Reference proteome</keyword>
<evidence type="ECO:0000313" key="1">
    <source>
        <dbReference type="EMBL" id="GBL83668.1"/>
    </source>
</evidence>
<organism evidence="1 2">
    <name type="scientific">Araneus ventricosus</name>
    <name type="common">Orbweaver spider</name>
    <name type="synonym">Epeira ventricosa</name>
    <dbReference type="NCBI Taxonomy" id="182803"/>
    <lineage>
        <taxon>Eukaryota</taxon>
        <taxon>Metazoa</taxon>
        <taxon>Ecdysozoa</taxon>
        <taxon>Arthropoda</taxon>
        <taxon>Chelicerata</taxon>
        <taxon>Arachnida</taxon>
        <taxon>Araneae</taxon>
        <taxon>Araneomorphae</taxon>
        <taxon>Entelegynae</taxon>
        <taxon>Araneoidea</taxon>
        <taxon>Araneidae</taxon>
        <taxon>Araneus</taxon>
    </lineage>
</organism>
<protein>
    <submittedName>
        <fullName evidence="1">Uncharacterized protein</fullName>
    </submittedName>
</protein>